<feature type="region of interest" description="Disordered" evidence="1">
    <location>
        <begin position="495"/>
        <end position="518"/>
    </location>
</feature>
<evidence type="ECO:0000313" key="2">
    <source>
        <dbReference type="EMBL" id="CAD5114362.1"/>
    </source>
</evidence>
<dbReference type="AlphaFoldDB" id="A0A7I8VDE9"/>
<reference evidence="2 3" key="1">
    <citation type="submission" date="2020-08" db="EMBL/GenBank/DDBJ databases">
        <authorList>
            <person name="Hejnol A."/>
        </authorList>
    </citation>
    <scope>NUCLEOTIDE SEQUENCE [LARGE SCALE GENOMIC DNA]</scope>
</reference>
<dbReference type="Proteomes" id="UP000549394">
    <property type="component" value="Unassembled WGS sequence"/>
</dbReference>
<proteinExistence type="predicted"/>
<organism evidence="2 3">
    <name type="scientific">Dimorphilus gyrociliatus</name>
    <dbReference type="NCBI Taxonomy" id="2664684"/>
    <lineage>
        <taxon>Eukaryota</taxon>
        <taxon>Metazoa</taxon>
        <taxon>Spiralia</taxon>
        <taxon>Lophotrochozoa</taxon>
        <taxon>Annelida</taxon>
        <taxon>Polychaeta</taxon>
        <taxon>Polychaeta incertae sedis</taxon>
        <taxon>Dinophilidae</taxon>
        <taxon>Dimorphilus</taxon>
    </lineage>
</organism>
<evidence type="ECO:0000256" key="1">
    <source>
        <dbReference type="SAM" id="MobiDB-lite"/>
    </source>
</evidence>
<feature type="compositionally biased region" description="Acidic residues" evidence="1">
    <location>
        <begin position="499"/>
        <end position="512"/>
    </location>
</feature>
<keyword evidence="3" id="KW-1185">Reference proteome</keyword>
<evidence type="ECO:0000313" key="3">
    <source>
        <dbReference type="Proteomes" id="UP000549394"/>
    </source>
</evidence>
<gene>
    <name evidence="2" type="ORF">DGYR_LOCUS3213</name>
</gene>
<accession>A0A7I8VDE9</accession>
<dbReference type="EMBL" id="CAJFCJ010000005">
    <property type="protein sequence ID" value="CAD5114362.1"/>
    <property type="molecule type" value="Genomic_DNA"/>
</dbReference>
<sequence>MNISLLMNLPLNDENYQSLTTSRSIKHNEINFKISWGRGHHIVVFREKEFFIIVLTFKGIPYNSIAVVNDYKLICLLADETLCLIELPDFSTLSNKAPCKKCICSSSLEASDLGKQRNAINMTCNSHGKQFLVFLLLSDKEIALKCFTLLFDNDEYTSLSLLYKIPRTTSSIANIRGTPFTVVFRQTLNENLAKQIVPESSKCEESLCLYSYHNGVITVNESIHKKEDILHFLNQDCIAIITLDLKSRGDCLVLIGNEGKVVYLTCEKNSLMDRTFFIPGPILCCDFQEYWLFYSNHERLYKVNLLRQLNEHYTPFDIEYISFYGIRRLHIVKVSGESTIICVHNSMGNIYKLEINKWDRCEPSDISALLNSNKNFQDQTDFYLEQLDQQNSIIRNLTLCYNCSKKNIKITLNKQEIESEKSVCISVINNNFLDSWFVVCTLKSLQERYEIQKLRKASSNVKFYFDKATINEIKPYKINIMFFFNDSKGMASFSTDNFSDNDDKDDENGVDEENSRIK</sequence>
<comment type="caution">
    <text evidence="2">The sequence shown here is derived from an EMBL/GenBank/DDBJ whole genome shotgun (WGS) entry which is preliminary data.</text>
</comment>
<name>A0A7I8VDE9_9ANNE</name>
<protein>
    <submittedName>
        <fullName evidence="2">DgyrCDS3499</fullName>
    </submittedName>
</protein>